<name>A0A7S2XWR0_9STRA</name>
<proteinExistence type="predicted"/>
<dbReference type="EMBL" id="HBHR01008291">
    <property type="protein sequence ID" value="CAD9861484.1"/>
    <property type="molecule type" value="Transcribed_RNA"/>
</dbReference>
<evidence type="ECO:0000259" key="1">
    <source>
        <dbReference type="Pfam" id="PF00903"/>
    </source>
</evidence>
<dbReference type="SUPFAM" id="SSF54593">
    <property type="entry name" value="Glyoxalase/Bleomycin resistance protein/Dihydroxybiphenyl dioxygenase"/>
    <property type="match status" value="1"/>
</dbReference>
<dbReference type="InterPro" id="IPR004360">
    <property type="entry name" value="Glyas_Fos-R_dOase_dom"/>
</dbReference>
<reference evidence="2" key="1">
    <citation type="submission" date="2021-01" db="EMBL/GenBank/DDBJ databases">
        <authorList>
            <person name="Corre E."/>
            <person name="Pelletier E."/>
            <person name="Niang G."/>
            <person name="Scheremetjew M."/>
            <person name="Finn R."/>
            <person name="Kale V."/>
            <person name="Holt S."/>
            <person name="Cochrane G."/>
            <person name="Meng A."/>
            <person name="Brown T."/>
            <person name="Cohen L."/>
        </authorList>
    </citation>
    <scope>NUCLEOTIDE SEQUENCE</scope>
    <source>
        <strain evidence="2">CCMP1661</strain>
    </source>
</reference>
<dbReference type="AlphaFoldDB" id="A0A7S2XWR0"/>
<gene>
    <name evidence="2" type="ORF">FJAP1339_LOCUS4006</name>
</gene>
<evidence type="ECO:0000313" key="2">
    <source>
        <dbReference type="EMBL" id="CAD9861484.1"/>
    </source>
</evidence>
<dbReference type="Pfam" id="PF00903">
    <property type="entry name" value="Glyoxalase"/>
    <property type="match status" value="1"/>
</dbReference>
<protein>
    <recommendedName>
        <fullName evidence="1">Glyoxalase/fosfomycin resistance/dioxygenase domain-containing protein</fullName>
    </recommendedName>
</protein>
<feature type="domain" description="Glyoxalase/fosfomycin resistance/dioxygenase" evidence="1">
    <location>
        <begin position="68"/>
        <end position="245"/>
    </location>
</feature>
<accession>A0A7S2XWR0</accession>
<dbReference type="InterPro" id="IPR029068">
    <property type="entry name" value="Glyas_Bleomycin-R_OHBP_Dase"/>
</dbReference>
<dbReference type="Gene3D" id="3.10.180.10">
    <property type="entry name" value="2,3-Dihydroxybiphenyl 1,2-Dioxygenase, domain 1"/>
    <property type="match status" value="1"/>
</dbReference>
<sequence>MMNKAAYTILPVIIFFLHFSNAFLIASQKLAHSKHLKQLMTSAEVSSTASQSQKANEDASAGQQSGLKLHHCSVATGNIQNSLKFYSLLGFRDVNRFYTIKDGLPTKACWMELNGGGAFVELVEEATDPLADIEGYEDESPKRQKALNLVSDEHMMVLGLNHLAIDVTKSWKAIAEESKKEEGSNQAEEVREERMKTFLSALNEKSEKQFQKSVRLVIPPAQQMIGSQVFETAFIADPDGTLIELLLHMKTLPQELEPDW</sequence>
<organism evidence="2">
    <name type="scientific">Fibrocapsa japonica</name>
    <dbReference type="NCBI Taxonomy" id="94617"/>
    <lineage>
        <taxon>Eukaryota</taxon>
        <taxon>Sar</taxon>
        <taxon>Stramenopiles</taxon>
        <taxon>Ochrophyta</taxon>
        <taxon>Raphidophyceae</taxon>
        <taxon>Chattonellales</taxon>
        <taxon>Chattonellaceae</taxon>
        <taxon>Fibrocapsa</taxon>
    </lineage>
</organism>